<dbReference type="EMBL" id="CAJRAF010000002">
    <property type="protein sequence ID" value="CAG5002544.1"/>
    <property type="molecule type" value="Genomic_DNA"/>
</dbReference>
<dbReference type="PROSITE" id="PS51257">
    <property type="entry name" value="PROKAR_LIPOPROTEIN"/>
    <property type="match status" value="1"/>
</dbReference>
<evidence type="ECO:0000313" key="1">
    <source>
        <dbReference type="EMBL" id="CAG5002544.1"/>
    </source>
</evidence>
<dbReference type="RefSeq" id="WP_215239474.1">
    <property type="nucleotide sequence ID" value="NZ_CAJRAF010000002.1"/>
</dbReference>
<comment type="caution">
    <text evidence="1">The sequence shown here is derived from an EMBL/GenBank/DDBJ whole genome shotgun (WGS) entry which is preliminary data.</text>
</comment>
<name>A0A916N6A1_9BACT</name>
<evidence type="ECO:0000313" key="2">
    <source>
        <dbReference type="Proteomes" id="UP000680038"/>
    </source>
</evidence>
<dbReference type="Proteomes" id="UP000680038">
    <property type="component" value="Unassembled WGS sequence"/>
</dbReference>
<accession>A0A916N6A1</accession>
<evidence type="ECO:0008006" key="3">
    <source>
        <dbReference type="Google" id="ProtNLM"/>
    </source>
</evidence>
<protein>
    <recommendedName>
        <fullName evidence="3">Lipoprotein</fullName>
    </recommendedName>
</protein>
<organism evidence="1 2">
    <name type="scientific">Dyadobacter helix</name>
    <dbReference type="NCBI Taxonomy" id="2822344"/>
    <lineage>
        <taxon>Bacteria</taxon>
        <taxon>Pseudomonadati</taxon>
        <taxon>Bacteroidota</taxon>
        <taxon>Cytophagia</taxon>
        <taxon>Cytophagales</taxon>
        <taxon>Spirosomataceae</taxon>
        <taxon>Dyadobacter</taxon>
    </lineage>
</organism>
<keyword evidence="2" id="KW-1185">Reference proteome</keyword>
<proteinExistence type="predicted"/>
<gene>
    <name evidence="1" type="ORF">DYBT9275_02915</name>
</gene>
<reference evidence="1" key="1">
    <citation type="submission" date="2021-04" db="EMBL/GenBank/DDBJ databases">
        <authorList>
            <person name="Rodrigo-Torres L."/>
            <person name="Arahal R. D."/>
            <person name="Lucena T."/>
        </authorList>
    </citation>
    <scope>NUCLEOTIDE SEQUENCE</scope>
    <source>
        <strain evidence="1">CECT 9275</strain>
    </source>
</reference>
<dbReference type="AlphaFoldDB" id="A0A916N6A1"/>
<sequence>MNTKIRIASFGFKRIFITTLLTGSLLACKTAELSVHQELEKETEIYPVKGRQGSLIGQVLSFGSFRTDKIKRGWTFGYSIPFIVRFNGASEKLSFTQYGSNGQTADVAVVSKFRETELSQLEEYFSISLKYKNYFAGTVKTSDPADNWDFLVHNVDGPGRSLNNKSTVGFIRNGHMRIEISGIRELKGSSSLLTQNEVYGYEYTLNGNIIGAVSTINNGKVWLKRDLSTPLKLLLASVSSGLMLRNSVANQDLI</sequence>